<comment type="cofactor">
    <cofactor evidence="1 13">
        <name>heme</name>
        <dbReference type="ChEBI" id="CHEBI:30413"/>
    </cofactor>
</comment>
<keyword evidence="6 13" id="KW-0479">Metal-binding</keyword>
<evidence type="ECO:0000256" key="10">
    <source>
        <dbReference type="ARBA" id="ARBA00023004"/>
    </source>
</evidence>
<dbReference type="Proteomes" id="UP000594454">
    <property type="component" value="Chromosome 3"/>
</dbReference>
<keyword evidence="5 13" id="KW-0349">Heme</keyword>
<keyword evidence="10 13" id="KW-0408">Iron</keyword>
<evidence type="ECO:0000256" key="6">
    <source>
        <dbReference type="ARBA" id="ARBA00022723"/>
    </source>
</evidence>
<dbReference type="InterPro" id="IPR001128">
    <property type="entry name" value="Cyt_P450"/>
</dbReference>
<comment type="subcellular location">
    <subcellularLocation>
        <location evidence="3">Endoplasmic reticulum membrane</location>
        <topology evidence="3">Peripheral membrane protein</topology>
    </subcellularLocation>
    <subcellularLocation>
        <location evidence="2">Microsome membrane</location>
        <topology evidence="2">Peripheral membrane protein</topology>
    </subcellularLocation>
</comment>
<dbReference type="FunCoup" id="A0A7R8UNL1">
    <property type="interactions" value="41"/>
</dbReference>
<keyword evidence="9 14" id="KW-0560">Oxidoreductase</keyword>
<dbReference type="CDD" id="cd11056">
    <property type="entry name" value="CYP6-like"/>
    <property type="match status" value="1"/>
</dbReference>
<evidence type="ECO:0000256" key="2">
    <source>
        <dbReference type="ARBA" id="ARBA00004174"/>
    </source>
</evidence>
<evidence type="ECO:0000256" key="11">
    <source>
        <dbReference type="ARBA" id="ARBA00023033"/>
    </source>
</evidence>
<evidence type="ECO:0000256" key="5">
    <source>
        <dbReference type="ARBA" id="ARBA00022617"/>
    </source>
</evidence>
<dbReference type="GO" id="GO:0005506">
    <property type="term" value="F:iron ion binding"/>
    <property type="evidence" value="ECO:0007669"/>
    <property type="project" value="InterPro"/>
</dbReference>
<evidence type="ECO:0000256" key="3">
    <source>
        <dbReference type="ARBA" id="ARBA00004406"/>
    </source>
</evidence>
<dbReference type="AlphaFoldDB" id="A0A7R8UNL1"/>
<evidence type="ECO:0000256" key="1">
    <source>
        <dbReference type="ARBA" id="ARBA00001971"/>
    </source>
</evidence>
<dbReference type="InterPro" id="IPR017972">
    <property type="entry name" value="Cyt_P450_CS"/>
</dbReference>
<evidence type="ECO:0000256" key="12">
    <source>
        <dbReference type="ARBA" id="ARBA00023136"/>
    </source>
</evidence>
<accession>A0A7R8UNL1</accession>
<evidence type="ECO:0000256" key="14">
    <source>
        <dbReference type="RuleBase" id="RU000461"/>
    </source>
</evidence>
<organism evidence="15 16">
    <name type="scientific">Hermetia illucens</name>
    <name type="common">Black soldier fly</name>
    <dbReference type="NCBI Taxonomy" id="343691"/>
    <lineage>
        <taxon>Eukaryota</taxon>
        <taxon>Metazoa</taxon>
        <taxon>Ecdysozoa</taxon>
        <taxon>Arthropoda</taxon>
        <taxon>Hexapoda</taxon>
        <taxon>Insecta</taxon>
        <taxon>Pterygota</taxon>
        <taxon>Neoptera</taxon>
        <taxon>Endopterygota</taxon>
        <taxon>Diptera</taxon>
        <taxon>Brachycera</taxon>
        <taxon>Stratiomyomorpha</taxon>
        <taxon>Stratiomyidae</taxon>
        <taxon>Hermetiinae</taxon>
        <taxon>Hermetia</taxon>
    </lineage>
</organism>
<evidence type="ECO:0000256" key="13">
    <source>
        <dbReference type="PIRSR" id="PIRSR602401-1"/>
    </source>
</evidence>
<reference evidence="15 16" key="1">
    <citation type="submission" date="2020-11" db="EMBL/GenBank/DDBJ databases">
        <authorList>
            <person name="Wallbank WR R."/>
            <person name="Pardo Diaz C."/>
            <person name="Kozak K."/>
            <person name="Martin S."/>
            <person name="Jiggins C."/>
            <person name="Moest M."/>
            <person name="Warren A I."/>
            <person name="Generalovic N T."/>
            <person name="Byers J.R.P. K."/>
            <person name="Montejo-Kovacevich G."/>
            <person name="Yen C E."/>
        </authorList>
    </citation>
    <scope>NUCLEOTIDE SEQUENCE [LARGE SCALE GENOMIC DNA]</scope>
</reference>
<evidence type="ECO:0000256" key="9">
    <source>
        <dbReference type="ARBA" id="ARBA00023002"/>
    </source>
</evidence>
<dbReference type="PRINTS" id="PR00385">
    <property type="entry name" value="P450"/>
</dbReference>
<dbReference type="PANTHER" id="PTHR24292">
    <property type="entry name" value="CYTOCHROME P450"/>
    <property type="match status" value="1"/>
</dbReference>
<comment type="similarity">
    <text evidence="4 14">Belongs to the cytochrome P450 family.</text>
</comment>
<dbReference type="InParanoid" id="A0A7R8UNL1"/>
<evidence type="ECO:0000256" key="7">
    <source>
        <dbReference type="ARBA" id="ARBA00022824"/>
    </source>
</evidence>
<dbReference type="PANTHER" id="PTHR24292:SF100">
    <property type="entry name" value="CYTOCHROME P450 6A16, ISOFORM B-RELATED"/>
    <property type="match status" value="1"/>
</dbReference>
<dbReference type="GO" id="GO:0020037">
    <property type="term" value="F:heme binding"/>
    <property type="evidence" value="ECO:0007669"/>
    <property type="project" value="InterPro"/>
</dbReference>
<dbReference type="FunFam" id="1.10.630.10:FF:000042">
    <property type="entry name" value="Cytochrome P450"/>
    <property type="match status" value="1"/>
</dbReference>
<dbReference type="OrthoDB" id="2789670at2759"/>
<dbReference type="PRINTS" id="PR00463">
    <property type="entry name" value="EP450I"/>
</dbReference>
<evidence type="ECO:0008006" key="17">
    <source>
        <dbReference type="Google" id="ProtNLM"/>
    </source>
</evidence>
<dbReference type="EMBL" id="LR899011">
    <property type="protein sequence ID" value="CAD7084132.1"/>
    <property type="molecule type" value="Genomic_DNA"/>
</dbReference>
<gene>
    <name evidence="15" type="ORF">HERILL_LOCUS7043</name>
</gene>
<dbReference type="GO" id="GO:0004497">
    <property type="term" value="F:monooxygenase activity"/>
    <property type="evidence" value="ECO:0007669"/>
    <property type="project" value="UniProtKB-KW"/>
</dbReference>
<dbReference type="InterPro" id="IPR050476">
    <property type="entry name" value="Insect_CytP450_Detox"/>
</dbReference>
<evidence type="ECO:0000256" key="8">
    <source>
        <dbReference type="ARBA" id="ARBA00022848"/>
    </source>
</evidence>
<dbReference type="InterPro" id="IPR036396">
    <property type="entry name" value="Cyt_P450_sf"/>
</dbReference>
<evidence type="ECO:0000313" key="15">
    <source>
        <dbReference type="EMBL" id="CAD7084132.1"/>
    </source>
</evidence>
<feature type="binding site" description="axial binding residue" evidence="13">
    <location>
        <position position="440"/>
    </location>
    <ligand>
        <name>heme</name>
        <dbReference type="ChEBI" id="CHEBI:30413"/>
    </ligand>
    <ligandPart>
        <name>Fe</name>
        <dbReference type="ChEBI" id="CHEBI:18248"/>
    </ligandPart>
</feature>
<dbReference type="OMA" id="RMANGVQ"/>
<dbReference type="Pfam" id="PF00067">
    <property type="entry name" value="p450"/>
    <property type="match status" value="1"/>
</dbReference>
<dbReference type="GO" id="GO:0005789">
    <property type="term" value="C:endoplasmic reticulum membrane"/>
    <property type="evidence" value="ECO:0007669"/>
    <property type="project" value="UniProtKB-SubCell"/>
</dbReference>
<sequence length="496" mass="57487">MDPIIVVLSVLAVILLVVYKIRKYFSLWKDMGAPYEKPHIFYGNLKGVGTTESVIGRLQNIYEKHKDNAPFVGIFVFFKPAALIIDLDLVKSIMIKDFNYFHDRGSYFNEKDDPLSAHMFNIYGAKWRMLRTKLSPTFTSGKMKYMFPMLVEVSKRLGEKIHELSEVGDEIDIKQLMARYTTDVIGTVAFGIDCNSLKEQDNTFHEMGLKIFDKPRHSFPMQLLLLSFREWALKLGIKRFHDEIHSFFMNVVRSTVDYRISEKVRRNDFMDILIEMFQSAGENKLTFDELAAQAFVFFAAGFETSSSLLQFCLYELACHPEIQRKARDHIEEVLSKHKGEFTYEAMLDMKYIDQVLNETLRMYPPLAILFRETDRDYKVPGTNYFFKKGTLAVISAYAIQRDERIFPNPEEFNPENFSEENMRNRPSVAHLPFGDGPRNCIGARFGMMQARVGLVAALRSYQYDLSPKLERPLKISPINFITTIVGGVWLKVKQIK</sequence>
<keyword evidence="11 14" id="KW-0503">Monooxygenase</keyword>
<dbReference type="Gene3D" id="1.10.630.10">
    <property type="entry name" value="Cytochrome P450"/>
    <property type="match status" value="1"/>
</dbReference>
<proteinExistence type="inferred from homology"/>
<protein>
    <recommendedName>
        <fullName evidence="17">Cytochrome P450</fullName>
    </recommendedName>
</protein>
<evidence type="ECO:0000313" key="16">
    <source>
        <dbReference type="Proteomes" id="UP000594454"/>
    </source>
</evidence>
<dbReference type="PROSITE" id="PS00086">
    <property type="entry name" value="CYTOCHROME_P450"/>
    <property type="match status" value="1"/>
</dbReference>
<keyword evidence="12" id="KW-0472">Membrane</keyword>
<evidence type="ECO:0000256" key="4">
    <source>
        <dbReference type="ARBA" id="ARBA00010617"/>
    </source>
</evidence>
<keyword evidence="7" id="KW-0256">Endoplasmic reticulum</keyword>
<dbReference type="InterPro" id="IPR002401">
    <property type="entry name" value="Cyt_P450_E_grp-I"/>
</dbReference>
<keyword evidence="16" id="KW-1185">Reference proteome</keyword>
<keyword evidence="8" id="KW-0492">Microsome</keyword>
<name>A0A7R8UNL1_HERIL</name>
<dbReference type="SUPFAM" id="SSF48264">
    <property type="entry name" value="Cytochrome P450"/>
    <property type="match status" value="1"/>
</dbReference>
<dbReference type="GO" id="GO:0016705">
    <property type="term" value="F:oxidoreductase activity, acting on paired donors, with incorporation or reduction of molecular oxygen"/>
    <property type="evidence" value="ECO:0007669"/>
    <property type="project" value="InterPro"/>
</dbReference>